<gene>
    <name evidence="3" type="ORF">Cvel_1428</name>
</gene>
<reference evidence="3" key="1">
    <citation type="submission" date="2014-11" db="EMBL/GenBank/DDBJ databases">
        <authorList>
            <person name="Otto D Thomas"/>
            <person name="Naeem Raeece"/>
        </authorList>
    </citation>
    <scope>NUCLEOTIDE SEQUENCE</scope>
</reference>
<keyword evidence="1" id="KW-0175">Coiled coil</keyword>
<accession>A0A0G4HW94</accession>
<dbReference type="VEuPathDB" id="CryptoDB:Cvel_1428"/>
<feature type="compositionally biased region" description="Polar residues" evidence="2">
    <location>
        <begin position="307"/>
        <end position="320"/>
    </location>
</feature>
<feature type="region of interest" description="Disordered" evidence="2">
    <location>
        <begin position="167"/>
        <end position="271"/>
    </location>
</feature>
<organism evidence="3">
    <name type="scientific">Chromera velia CCMP2878</name>
    <dbReference type="NCBI Taxonomy" id="1169474"/>
    <lineage>
        <taxon>Eukaryota</taxon>
        <taxon>Sar</taxon>
        <taxon>Alveolata</taxon>
        <taxon>Colpodellida</taxon>
        <taxon>Chromeraceae</taxon>
        <taxon>Chromera</taxon>
    </lineage>
</organism>
<feature type="compositionally biased region" description="Polar residues" evidence="2">
    <location>
        <begin position="186"/>
        <end position="228"/>
    </location>
</feature>
<feature type="compositionally biased region" description="Low complexity" evidence="2">
    <location>
        <begin position="287"/>
        <end position="296"/>
    </location>
</feature>
<evidence type="ECO:0000313" key="3">
    <source>
        <dbReference type="EMBL" id="CEM48737.1"/>
    </source>
</evidence>
<feature type="coiled-coil region" evidence="1">
    <location>
        <begin position="540"/>
        <end position="592"/>
    </location>
</feature>
<sequence length="601" mass="67355">MEVGPDTNGAAYEARENRAALGSQAAELEKSLENLMGFLGALEGETEKEDPDRLALMMIRAAMTLACWVDAQVATKAEEVEGLAASPSAGALQELLREPRLKGAWEAFAAAVDAKRIPLERWEDMQDLQETSVWSHERGHAALPEHLAALVGWLKAAKKYHETRMQIAASAPQSRAQSREGGRNSFGPNKSAGASRTSLRGSVSSQKGPRGSSHSIAASNRSQSNVGQVTDRRKTTDLDPVPETPPPNGAAASGGGLGESGQSAQPKRRNMAVPEGANKLGISARLQQQQQQQQQQTPKATPKKQTRPPNTATSAASSMMTPGGTTNPPTTAKKSRPADHVPRVAQLSTGRPTSAAMGGGSGGVDAEGKSMTVSKSTPILTGLSSTHPHRWRVAGWQAPNVDVQAWKSKLEETRKQILHYRSQEAQIRWNMTREEKKCKLKATKAADEDIMKWRWEEKEQMKRHVREREEKRRNQELQDRKDYQEFKRLAKRLQREYMTRLHNELYVTGTQMAKFRDEIVSEFLQERKKYIQARKEDWDEERERKKAERMHERIMREEERQWHKQLDLQYNVTELEKQAAEAEKEFALVLKTKDRPMRPGV</sequence>
<feature type="compositionally biased region" description="Low complexity" evidence="2">
    <location>
        <begin position="321"/>
        <end position="331"/>
    </location>
</feature>
<evidence type="ECO:0000256" key="2">
    <source>
        <dbReference type="SAM" id="MobiDB-lite"/>
    </source>
</evidence>
<name>A0A0G4HW94_9ALVE</name>
<dbReference type="AlphaFoldDB" id="A0A0G4HW94"/>
<feature type="region of interest" description="Disordered" evidence="2">
    <location>
        <begin position="284"/>
        <end position="367"/>
    </location>
</feature>
<dbReference type="EMBL" id="CDMZ01004134">
    <property type="protein sequence ID" value="CEM48737.1"/>
    <property type="molecule type" value="Genomic_DNA"/>
</dbReference>
<protein>
    <submittedName>
        <fullName evidence="3">Uncharacterized protein</fullName>
    </submittedName>
</protein>
<evidence type="ECO:0000256" key="1">
    <source>
        <dbReference type="SAM" id="Coils"/>
    </source>
</evidence>
<proteinExistence type="predicted"/>